<evidence type="ECO:0000256" key="5">
    <source>
        <dbReference type="SAM" id="Coils"/>
    </source>
</evidence>
<evidence type="ECO:0000256" key="1">
    <source>
        <dbReference type="ARBA" id="ARBA00022741"/>
    </source>
</evidence>
<evidence type="ECO:0000313" key="8">
    <source>
        <dbReference type="Proteomes" id="UP000198287"/>
    </source>
</evidence>
<dbReference type="Pfam" id="PF02263">
    <property type="entry name" value="GBP"/>
    <property type="match status" value="1"/>
</dbReference>
<dbReference type="GO" id="GO:0005525">
    <property type="term" value="F:GTP binding"/>
    <property type="evidence" value="ECO:0007669"/>
    <property type="project" value="UniProtKB-KW"/>
</dbReference>
<dbReference type="OrthoDB" id="7788754at2759"/>
<feature type="coiled-coil region" evidence="5">
    <location>
        <begin position="424"/>
        <end position="519"/>
    </location>
</feature>
<dbReference type="OMA" id="QYQKNME"/>
<protein>
    <submittedName>
        <fullName evidence="7">Atlastin</fullName>
    </submittedName>
</protein>
<dbReference type="AlphaFoldDB" id="A0A226D4P6"/>
<proteinExistence type="inferred from homology"/>
<dbReference type="Proteomes" id="UP000198287">
    <property type="component" value="Unassembled WGS sequence"/>
</dbReference>
<keyword evidence="3" id="KW-0342">GTP-binding</keyword>
<dbReference type="Gene3D" id="3.40.50.300">
    <property type="entry name" value="P-loop containing nucleotide triphosphate hydrolases"/>
    <property type="match status" value="1"/>
</dbReference>
<dbReference type="EMBL" id="LNIX01000034">
    <property type="protein sequence ID" value="OXA40209.1"/>
    <property type="molecule type" value="Genomic_DNA"/>
</dbReference>
<sequence>MAHASKGEPISILKIAEDKVTIDVNAIKSIFEKIGNCYFAIYSINGPKRTGKSYMLSNFIRYLNQQSTSKHHGNDWVLNSGNIHTFPWRGGDDRQTIGIDVWSEPFWTTQNGRRVAIILMDTQGSFDDKTTLQQNAIIFAISTLLSSVLIFNIMRDVGEDVLQFFQFFSSFATLTIPEVEGATGDRGAGAFQKLIFLIRDFQFVQDYEFGYYDDKHVPQGQEVRGKNYKKEKLDSKSNQPTEVRFTHDQVVKSYQDVGVYLMPEPDKGLKQRDKVDNLDPEFSQHIGLFVPLMLSPGHLVTKKMGGVEVTGSEMIKYVTSWATLFEGDDLPEIKSVYHSAAESQFIIAKHLALTFYATEMQTFMRKNSDGVGDSLLSMTHANLVTESFAIYKSKSKLGGANSDAKFKEEFTTESVRLFDTFRSINHANLTASKTREELKETQARFERDMRAQERRTREREEAQAKQRAKMEADIAAGMKKNEDLRDVLEEQKKEREREREEAKKKEAEFEKRLASVATNQQPSFVDMLPGILGGLASVLIPGLGAMARRR</sequence>
<evidence type="ECO:0000256" key="3">
    <source>
        <dbReference type="ARBA" id="ARBA00023134"/>
    </source>
</evidence>
<gene>
    <name evidence="7" type="ORF">Fcan01_24946</name>
</gene>
<keyword evidence="5" id="KW-0175">Coiled coil</keyword>
<reference evidence="7 8" key="1">
    <citation type="submission" date="2015-12" db="EMBL/GenBank/DDBJ databases">
        <title>The genome of Folsomia candida.</title>
        <authorList>
            <person name="Faddeeva A."/>
            <person name="Derks M.F."/>
            <person name="Anvar Y."/>
            <person name="Smit S."/>
            <person name="Van Straalen N."/>
            <person name="Roelofs D."/>
        </authorList>
    </citation>
    <scope>NUCLEOTIDE SEQUENCE [LARGE SCALE GENOMIC DNA]</scope>
    <source>
        <strain evidence="7 8">VU population</strain>
        <tissue evidence="7">Whole body</tissue>
    </source>
</reference>
<comment type="similarity">
    <text evidence="4">Belongs to the TRAFAC class dynamin-like GTPase superfamily. GB1/RHD3 GTPase family.</text>
</comment>
<evidence type="ECO:0000256" key="4">
    <source>
        <dbReference type="PROSITE-ProRule" id="PRU01052"/>
    </source>
</evidence>
<dbReference type="PANTHER" id="PTHR10751">
    <property type="entry name" value="GUANYLATE BINDING PROTEIN"/>
    <property type="match status" value="1"/>
</dbReference>
<dbReference type="InterPro" id="IPR036543">
    <property type="entry name" value="Guanylate-bd_C_sf"/>
</dbReference>
<dbReference type="InterPro" id="IPR030386">
    <property type="entry name" value="G_GB1_RHD3_dom"/>
</dbReference>
<evidence type="ECO:0000313" key="7">
    <source>
        <dbReference type="EMBL" id="OXA40209.1"/>
    </source>
</evidence>
<keyword evidence="8" id="KW-1185">Reference proteome</keyword>
<dbReference type="PROSITE" id="PS51715">
    <property type="entry name" value="G_GB1_RHD3"/>
    <property type="match status" value="1"/>
</dbReference>
<dbReference type="Gene3D" id="1.20.58.420">
    <property type="entry name" value="AHSP"/>
    <property type="match status" value="1"/>
</dbReference>
<name>A0A226D4P6_FOLCA</name>
<dbReference type="SUPFAM" id="SSF52540">
    <property type="entry name" value="P-loop containing nucleoside triphosphate hydrolases"/>
    <property type="match status" value="1"/>
</dbReference>
<keyword evidence="1" id="KW-0547">Nucleotide-binding</keyword>
<accession>A0A226D4P6</accession>
<dbReference type="InterPro" id="IPR015894">
    <property type="entry name" value="Guanylate-bd_N"/>
</dbReference>
<feature type="domain" description="GB1/RHD3-type G" evidence="6">
    <location>
        <begin position="36"/>
        <end position="298"/>
    </location>
</feature>
<dbReference type="SUPFAM" id="SSF48340">
    <property type="entry name" value="Interferon-induced guanylate-binding protein 1 (GBP1), C-terminal domain"/>
    <property type="match status" value="1"/>
</dbReference>
<dbReference type="GO" id="GO:0003924">
    <property type="term" value="F:GTPase activity"/>
    <property type="evidence" value="ECO:0007669"/>
    <property type="project" value="InterPro"/>
</dbReference>
<dbReference type="InterPro" id="IPR027417">
    <property type="entry name" value="P-loop_NTPase"/>
</dbReference>
<evidence type="ECO:0000256" key="2">
    <source>
        <dbReference type="ARBA" id="ARBA00022801"/>
    </source>
</evidence>
<keyword evidence="2" id="KW-0378">Hydrolase</keyword>
<organism evidence="7 8">
    <name type="scientific">Folsomia candida</name>
    <name type="common">Springtail</name>
    <dbReference type="NCBI Taxonomy" id="158441"/>
    <lineage>
        <taxon>Eukaryota</taxon>
        <taxon>Metazoa</taxon>
        <taxon>Ecdysozoa</taxon>
        <taxon>Arthropoda</taxon>
        <taxon>Hexapoda</taxon>
        <taxon>Collembola</taxon>
        <taxon>Entomobryomorpha</taxon>
        <taxon>Isotomoidea</taxon>
        <taxon>Isotomidae</taxon>
        <taxon>Proisotominae</taxon>
        <taxon>Folsomia</taxon>
    </lineage>
</organism>
<evidence type="ECO:0000259" key="6">
    <source>
        <dbReference type="PROSITE" id="PS51715"/>
    </source>
</evidence>
<comment type="caution">
    <text evidence="7">The sequence shown here is derived from an EMBL/GenBank/DDBJ whole genome shotgun (WGS) entry which is preliminary data.</text>
</comment>